<comment type="caution">
    <text evidence="1">The sequence shown here is derived from an EMBL/GenBank/DDBJ whole genome shotgun (WGS) entry which is preliminary data.</text>
</comment>
<dbReference type="Proteomes" id="UP000823821">
    <property type="component" value="Unassembled WGS sequence"/>
</dbReference>
<organism evidence="1 2">
    <name type="scientific">Candidatus Desulfovibrio intestinavium</name>
    <dbReference type="NCBI Taxonomy" id="2838534"/>
    <lineage>
        <taxon>Bacteria</taxon>
        <taxon>Pseudomonadati</taxon>
        <taxon>Thermodesulfobacteriota</taxon>
        <taxon>Desulfovibrionia</taxon>
        <taxon>Desulfovibrionales</taxon>
        <taxon>Desulfovibrionaceae</taxon>
        <taxon>Desulfovibrio</taxon>
    </lineage>
</organism>
<accession>A0A9D2HQE8</accession>
<proteinExistence type="predicted"/>
<dbReference type="InterPro" id="IPR006597">
    <property type="entry name" value="Sel1-like"/>
</dbReference>
<dbReference type="SUPFAM" id="SSF81901">
    <property type="entry name" value="HCP-like"/>
    <property type="match status" value="1"/>
</dbReference>
<dbReference type="PANTHER" id="PTHR11102">
    <property type="entry name" value="SEL-1-LIKE PROTEIN"/>
    <property type="match status" value="1"/>
</dbReference>
<sequence length="160" mass="17798">MLHYLRALACVLFLCFLIFLGYVQHVQNRIDRFLRDKAPTRYASGCRYAGCGLPLNETQVRFLYEMAEQGDAEAQLLYAECCRKGEGVPQDDAQAAVWYRKAAEQGLAVAQFNLGLCFADGKGVPQDDAQAAVWFRKAAGQGHANAREALVLYGMAIRNE</sequence>
<dbReference type="InterPro" id="IPR011990">
    <property type="entry name" value="TPR-like_helical_dom_sf"/>
</dbReference>
<reference evidence="1" key="2">
    <citation type="submission" date="2021-04" db="EMBL/GenBank/DDBJ databases">
        <authorList>
            <person name="Gilroy R."/>
        </authorList>
    </citation>
    <scope>NUCLEOTIDE SEQUENCE</scope>
    <source>
        <strain evidence="1">5032</strain>
    </source>
</reference>
<dbReference type="PANTHER" id="PTHR11102:SF160">
    <property type="entry name" value="ERAD-ASSOCIATED E3 UBIQUITIN-PROTEIN LIGASE COMPONENT HRD3"/>
    <property type="match status" value="1"/>
</dbReference>
<dbReference type="SMART" id="SM00671">
    <property type="entry name" value="SEL1"/>
    <property type="match status" value="2"/>
</dbReference>
<protein>
    <submittedName>
        <fullName evidence="1">Sel1 repeat family protein</fullName>
    </submittedName>
</protein>
<reference evidence="1" key="1">
    <citation type="journal article" date="2021" name="PeerJ">
        <title>Extensive microbial diversity within the chicken gut microbiome revealed by metagenomics and culture.</title>
        <authorList>
            <person name="Gilroy R."/>
            <person name="Ravi A."/>
            <person name="Getino M."/>
            <person name="Pursley I."/>
            <person name="Horton D.L."/>
            <person name="Alikhan N.F."/>
            <person name="Baker D."/>
            <person name="Gharbi K."/>
            <person name="Hall N."/>
            <person name="Watson M."/>
            <person name="Adriaenssens E.M."/>
            <person name="Foster-Nyarko E."/>
            <person name="Jarju S."/>
            <person name="Secka A."/>
            <person name="Antonio M."/>
            <person name="Oren A."/>
            <person name="Chaudhuri R.R."/>
            <person name="La Ragione R."/>
            <person name="Hildebrand F."/>
            <person name="Pallen M.J."/>
        </authorList>
    </citation>
    <scope>NUCLEOTIDE SEQUENCE</scope>
    <source>
        <strain evidence="1">5032</strain>
    </source>
</reference>
<evidence type="ECO:0000313" key="2">
    <source>
        <dbReference type="Proteomes" id="UP000823821"/>
    </source>
</evidence>
<name>A0A9D2HQE8_9BACT</name>
<evidence type="ECO:0000313" key="1">
    <source>
        <dbReference type="EMBL" id="HJA79898.1"/>
    </source>
</evidence>
<dbReference type="AlphaFoldDB" id="A0A9D2HQE8"/>
<dbReference type="InterPro" id="IPR050767">
    <property type="entry name" value="Sel1_AlgK"/>
</dbReference>
<dbReference type="Gene3D" id="1.25.40.10">
    <property type="entry name" value="Tetratricopeptide repeat domain"/>
    <property type="match status" value="1"/>
</dbReference>
<dbReference type="EMBL" id="DWZD01000053">
    <property type="protein sequence ID" value="HJA79898.1"/>
    <property type="molecule type" value="Genomic_DNA"/>
</dbReference>
<gene>
    <name evidence="1" type="ORF">H9784_10105</name>
</gene>
<dbReference type="Pfam" id="PF08238">
    <property type="entry name" value="Sel1"/>
    <property type="match status" value="2"/>
</dbReference>